<protein>
    <submittedName>
        <fullName evidence="1">Uncharacterized protein</fullName>
    </submittedName>
</protein>
<reference evidence="1 2" key="1">
    <citation type="submission" date="2014-04" db="EMBL/GenBank/DDBJ databases">
        <authorList>
            <consortium name="DOE Joint Genome Institute"/>
            <person name="Kuo A."/>
            <person name="Kohler A."/>
            <person name="Nagy L.G."/>
            <person name="Floudas D."/>
            <person name="Copeland A."/>
            <person name="Barry K.W."/>
            <person name="Cichocki N."/>
            <person name="Veneault-Fourrey C."/>
            <person name="LaButti K."/>
            <person name="Lindquist E.A."/>
            <person name="Lipzen A."/>
            <person name="Lundell T."/>
            <person name="Morin E."/>
            <person name="Murat C."/>
            <person name="Sun H."/>
            <person name="Tunlid A."/>
            <person name="Henrissat B."/>
            <person name="Grigoriev I.V."/>
            <person name="Hibbett D.S."/>
            <person name="Martin F."/>
            <person name="Nordberg H.P."/>
            <person name="Cantor M.N."/>
            <person name="Hua S.X."/>
        </authorList>
    </citation>
    <scope>NUCLEOTIDE SEQUENCE [LARGE SCALE GENOMIC DNA]</scope>
    <source>
        <strain evidence="1 2">LaAM-08-1</strain>
    </source>
</reference>
<proteinExistence type="predicted"/>
<organism evidence="1 2">
    <name type="scientific">Laccaria amethystina LaAM-08-1</name>
    <dbReference type="NCBI Taxonomy" id="1095629"/>
    <lineage>
        <taxon>Eukaryota</taxon>
        <taxon>Fungi</taxon>
        <taxon>Dikarya</taxon>
        <taxon>Basidiomycota</taxon>
        <taxon>Agaricomycotina</taxon>
        <taxon>Agaricomycetes</taxon>
        <taxon>Agaricomycetidae</taxon>
        <taxon>Agaricales</taxon>
        <taxon>Agaricineae</taxon>
        <taxon>Hydnangiaceae</taxon>
        <taxon>Laccaria</taxon>
    </lineage>
</organism>
<sequence>MVLPTVCLGAVDDTFRVAMLFIKARSISIYPFRHLSRSRHFSQRLGSSLKSRFIDLISPV</sequence>
<accession>A0A0C9XI78</accession>
<name>A0A0C9XI78_9AGAR</name>
<dbReference type="AlphaFoldDB" id="A0A0C9XI78"/>
<evidence type="ECO:0000313" key="1">
    <source>
        <dbReference type="EMBL" id="KIJ95867.1"/>
    </source>
</evidence>
<dbReference type="HOGENOM" id="CLU_2942103_0_0_1"/>
<evidence type="ECO:0000313" key="2">
    <source>
        <dbReference type="Proteomes" id="UP000054477"/>
    </source>
</evidence>
<dbReference type="EMBL" id="KN838740">
    <property type="protein sequence ID" value="KIJ95867.1"/>
    <property type="molecule type" value="Genomic_DNA"/>
</dbReference>
<keyword evidence="2" id="KW-1185">Reference proteome</keyword>
<reference evidence="2" key="2">
    <citation type="submission" date="2015-01" db="EMBL/GenBank/DDBJ databases">
        <title>Evolutionary Origins and Diversification of the Mycorrhizal Mutualists.</title>
        <authorList>
            <consortium name="DOE Joint Genome Institute"/>
            <consortium name="Mycorrhizal Genomics Consortium"/>
            <person name="Kohler A."/>
            <person name="Kuo A."/>
            <person name="Nagy L.G."/>
            <person name="Floudas D."/>
            <person name="Copeland A."/>
            <person name="Barry K.W."/>
            <person name="Cichocki N."/>
            <person name="Veneault-Fourrey C."/>
            <person name="LaButti K."/>
            <person name="Lindquist E.A."/>
            <person name="Lipzen A."/>
            <person name="Lundell T."/>
            <person name="Morin E."/>
            <person name="Murat C."/>
            <person name="Riley R."/>
            <person name="Ohm R."/>
            <person name="Sun H."/>
            <person name="Tunlid A."/>
            <person name="Henrissat B."/>
            <person name="Grigoriev I.V."/>
            <person name="Hibbett D.S."/>
            <person name="Martin F."/>
        </authorList>
    </citation>
    <scope>NUCLEOTIDE SEQUENCE [LARGE SCALE GENOMIC DNA]</scope>
    <source>
        <strain evidence="2">LaAM-08-1</strain>
    </source>
</reference>
<gene>
    <name evidence="1" type="ORF">K443DRAFT_682693</name>
</gene>
<dbReference type="Proteomes" id="UP000054477">
    <property type="component" value="Unassembled WGS sequence"/>
</dbReference>